<dbReference type="Gramene" id="GBG92733">
    <property type="protein sequence ID" value="GBG92733"/>
    <property type="gene ID" value="CBR_g56895"/>
</dbReference>
<evidence type="ECO:0000313" key="2">
    <source>
        <dbReference type="EMBL" id="GBG92733.1"/>
    </source>
</evidence>
<feature type="compositionally biased region" description="Polar residues" evidence="1">
    <location>
        <begin position="93"/>
        <end position="105"/>
    </location>
</feature>
<evidence type="ECO:0000313" key="3">
    <source>
        <dbReference type="Proteomes" id="UP000265515"/>
    </source>
</evidence>
<keyword evidence="3" id="KW-1185">Reference proteome</keyword>
<dbReference type="EMBL" id="BFEA01001124">
    <property type="protein sequence ID" value="GBG92733.1"/>
    <property type="molecule type" value="Genomic_DNA"/>
</dbReference>
<dbReference type="Proteomes" id="UP000265515">
    <property type="component" value="Unassembled WGS sequence"/>
</dbReference>
<protein>
    <submittedName>
        <fullName evidence="2">Uncharacterized protein</fullName>
    </submittedName>
</protein>
<reference evidence="2 3" key="1">
    <citation type="journal article" date="2018" name="Cell">
        <title>The Chara Genome: Secondary Complexity and Implications for Plant Terrestrialization.</title>
        <authorList>
            <person name="Nishiyama T."/>
            <person name="Sakayama H."/>
            <person name="Vries J.D."/>
            <person name="Buschmann H."/>
            <person name="Saint-Marcoux D."/>
            <person name="Ullrich K.K."/>
            <person name="Haas F.B."/>
            <person name="Vanderstraeten L."/>
            <person name="Becker D."/>
            <person name="Lang D."/>
            <person name="Vosolsobe S."/>
            <person name="Rombauts S."/>
            <person name="Wilhelmsson P.K.I."/>
            <person name="Janitza P."/>
            <person name="Kern R."/>
            <person name="Heyl A."/>
            <person name="Rumpler F."/>
            <person name="Villalobos L.I.A.C."/>
            <person name="Clay J.M."/>
            <person name="Skokan R."/>
            <person name="Toyoda A."/>
            <person name="Suzuki Y."/>
            <person name="Kagoshima H."/>
            <person name="Schijlen E."/>
            <person name="Tajeshwar N."/>
            <person name="Catarino B."/>
            <person name="Hetherington A.J."/>
            <person name="Saltykova A."/>
            <person name="Bonnot C."/>
            <person name="Breuninger H."/>
            <person name="Symeonidi A."/>
            <person name="Radhakrishnan G.V."/>
            <person name="Van Nieuwerburgh F."/>
            <person name="Deforce D."/>
            <person name="Chang C."/>
            <person name="Karol K.G."/>
            <person name="Hedrich R."/>
            <person name="Ulvskov P."/>
            <person name="Glockner G."/>
            <person name="Delwiche C.F."/>
            <person name="Petrasek J."/>
            <person name="Van de Peer Y."/>
            <person name="Friml J."/>
            <person name="Beilby M."/>
            <person name="Dolan L."/>
            <person name="Kohara Y."/>
            <person name="Sugano S."/>
            <person name="Fujiyama A."/>
            <person name="Delaux P.-M."/>
            <person name="Quint M."/>
            <person name="TheiBen G."/>
            <person name="Hagemann M."/>
            <person name="Harholt J."/>
            <person name="Dunand C."/>
            <person name="Zachgo S."/>
            <person name="Langdale J."/>
            <person name="Maumus F."/>
            <person name="Straeten D.V.D."/>
            <person name="Gould S.B."/>
            <person name="Rensing S.A."/>
        </authorList>
    </citation>
    <scope>NUCLEOTIDE SEQUENCE [LARGE SCALE GENOMIC DNA]</scope>
    <source>
        <strain evidence="2 3">S276</strain>
    </source>
</reference>
<organism evidence="2 3">
    <name type="scientific">Chara braunii</name>
    <name type="common">Braun's stonewort</name>
    <dbReference type="NCBI Taxonomy" id="69332"/>
    <lineage>
        <taxon>Eukaryota</taxon>
        <taxon>Viridiplantae</taxon>
        <taxon>Streptophyta</taxon>
        <taxon>Charophyceae</taxon>
        <taxon>Charales</taxon>
        <taxon>Characeae</taxon>
        <taxon>Chara</taxon>
    </lineage>
</organism>
<feature type="region of interest" description="Disordered" evidence="1">
    <location>
        <begin position="68"/>
        <end position="108"/>
    </location>
</feature>
<gene>
    <name evidence="2" type="ORF">CBR_g56895</name>
</gene>
<name>A0A388MDZ8_CHABU</name>
<proteinExistence type="predicted"/>
<accession>A0A388MDZ8</accession>
<comment type="caution">
    <text evidence="2">The sequence shown here is derived from an EMBL/GenBank/DDBJ whole genome shotgun (WGS) entry which is preliminary data.</text>
</comment>
<evidence type="ECO:0000256" key="1">
    <source>
        <dbReference type="SAM" id="MobiDB-lite"/>
    </source>
</evidence>
<sequence length="196" mass="22902">MSVLTKWLLCRVDTRGGASTKPYTKEEEEKMAAILRERKEKKEGKKKALMEAQAVKLKKIEEEMAREKERLKKEEEEKLKEVEEEEEEEPSLQRRSGQHSGSNVNEMEKRISEWVTNLSLGEEEEVTMFIPKDEQEAAMRKWDAKEDVLKLQAMEDETRMEWKLAMMREKKRKVDAASAAADELAELRTLTTQLTP</sequence>
<feature type="compositionally biased region" description="Basic and acidic residues" evidence="1">
    <location>
        <begin position="68"/>
        <end position="81"/>
    </location>
</feature>
<dbReference type="AlphaFoldDB" id="A0A388MDZ8"/>